<dbReference type="InterPro" id="IPR036249">
    <property type="entry name" value="Thioredoxin-like_sf"/>
</dbReference>
<comment type="caution">
    <text evidence="2">The sequence shown here is derived from an EMBL/GenBank/DDBJ whole genome shotgun (WGS) entry which is preliminary data.</text>
</comment>
<accession>A0ABV9I107</accession>
<protein>
    <submittedName>
        <fullName evidence="2">DUF1223 domain-containing protein</fullName>
    </submittedName>
</protein>
<dbReference type="SUPFAM" id="SSF52833">
    <property type="entry name" value="Thioredoxin-like"/>
    <property type="match status" value="1"/>
</dbReference>
<dbReference type="PANTHER" id="PTHR36057">
    <property type="match status" value="1"/>
</dbReference>
<dbReference type="EMBL" id="JBHSFV010000014">
    <property type="protein sequence ID" value="MFC4635999.1"/>
    <property type="molecule type" value="Genomic_DNA"/>
</dbReference>
<dbReference type="InterPro" id="IPR010634">
    <property type="entry name" value="DUF1223"/>
</dbReference>
<dbReference type="Pfam" id="PF06764">
    <property type="entry name" value="DUF1223"/>
    <property type="match status" value="1"/>
</dbReference>
<dbReference type="PANTHER" id="PTHR36057:SF1">
    <property type="entry name" value="LIPOPROTEIN LIPID ATTACHMENT SITE-LIKE PROTEIN, PUTATIVE (DUF1223)-RELATED"/>
    <property type="match status" value="1"/>
</dbReference>
<gene>
    <name evidence="2" type="ORF">ACFO3O_18970</name>
</gene>
<proteinExistence type="predicted"/>
<evidence type="ECO:0000256" key="1">
    <source>
        <dbReference type="SAM" id="SignalP"/>
    </source>
</evidence>
<keyword evidence="3" id="KW-1185">Reference proteome</keyword>
<dbReference type="RefSeq" id="WP_379981771.1">
    <property type="nucleotide sequence ID" value="NZ_JBHSFV010000014.1"/>
</dbReference>
<evidence type="ECO:0000313" key="2">
    <source>
        <dbReference type="EMBL" id="MFC4635999.1"/>
    </source>
</evidence>
<feature type="chain" id="PRO_5045888602" evidence="1">
    <location>
        <begin position="22"/>
        <end position="240"/>
    </location>
</feature>
<feature type="signal peptide" evidence="1">
    <location>
        <begin position="1"/>
        <end position="21"/>
    </location>
</feature>
<evidence type="ECO:0000313" key="3">
    <source>
        <dbReference type="Proteomes" id="UP001596043"/>
    </source>
</evidence>
<sequence>MSTSYKCILLLTFFVQTVANAQNTPVVIELFTSQGCSSYPPADELLEKIKDDYGDDVITLSYHVDYWDYIGWKDPFASKQFTQKQYTYVEKFKSRSVYTPQAVINGRSHYTGSDKAAIYRVLNSSPKTTVPVHLAITNTQKEDNTVTIGYKFLESNAGNELTFVIAIDEKITEVKRGENRNKTLKNTHIVVAEQTMRSQEPTGQVVLKLPMWIQDNDQLSVVAYVTKPNVGIIDAVTNRL</sequence>
<name>A0ABV9I107_9FLAO</name>
<keyword evidence="1" id="KW-0732">Signal</keyword>
<dbReference type="Proteomes" id="UP001596043">
    <property type="component" value="Unassembled WGS sequence"/>
</dbReference>
<reference evidence="3" key="1">
    <citation type="journal article" date="2019" name="Int. J. Syst. Evol. Microbiol.">
        <title>The Global Catalogue of Microorganisms (GCM) 10K type strain sequencing project: providing services to taxonomists for standard genome sequencing and annotation.</title>
        <authorList>
            <consortium name="The Broad Institute Genomics Platform"/>
            <consortium name="The Broad Institute Genome Sequencing Center for Infectious Disease"/>
            <person name="Wu L."/>
            <person name="Ma J."/>
        </authorList>
    </citation>
    <scope>NUCLEOTIDE SEQUENCE [LARGE SCALE GENOMIC DNA]</scope>
    <source>
        <strain evidence="3">YJ-61-S</strain>
    </source>
</reference>
<organism evidence="2 3">
    <name type="scientific">Dokdonia ponticola</name>
    <dbReference type="NCBI Taxonomy" id="2041041"/>
    <lineage>
        <taxon>Bacteria</taxon>
        <taxon>Pseudomonadati</taxon>
        <taxon>Bacteroidota</taxon>
        <taxon>Flavobacteriia</taxon>
        <taxon>Flavobacteriales</taxon>
        <taxon>Flavobacteriaceae</taxon>
        <taxon>Dokdonia</taxon>
    </lineage>
</organism>